<reference evidence="6 7" key="1">
    <citation type="journal article" date="2015" name="Stand. Genomic Sci.">
        <title>High quality draft genome sequence of the moderately halophilic bacterium Pontibacillus yanchengensis Y32(T) and comparison among Pontibacillus genomes.</title>
        <authorList>
            <person name="Huang J."/>
            <person name="Qiao Z.X."/>
            <person name="Tang J.W."/>
            <person name="Wang G."/>
        </authorList>
    </citation>
    <scope>NUCLEOTIDE SEQUENCE [LARGE SCALE GENOMIC DNA]</scope>
    <source>
        <strain evidence="6 7">Y32</strain>
    </source>
</reference>
<dbReference type="InterPro" id="IPR009057">
    <property type="entry name" value="Homeodomain-like_sf"/>
</dbReference>
<evidence type="ECO:0000256" key="2">
    <source>
        <dbReference type="ARBA" id="ARBA00023125"/>
    </source>
</evidence>
<evidence type="ECO:0000259" key="5">
    <source>
        <dbReference type="PROSITE" id="PS51464"/>
    </source>
</evidence>
<dbReference type="SUPFAM" id="SSF53697">
    <property type="entry name" value="SIS domain"/>
    <property type="match status" value="1"/>
</dbReference>
<organism evidence="6 7">
    <name type="scientific">Pontibacillus yanchengensis Y32</name>
    <dbReference type="NCBI Taxonomy" id="1385514"/>
    <lineage>
        <taxon>Bacteria</taxon>
        <taxon>Bacillati</taxon>
        <taxon>Bacillota</taxon>
        <taxon>Bacilli</taxon>
        <taxon>Bacillales</taxon>
        <taxon>Bacillaceae</taxon>
        <taxon>Pontibacillus</taxon>
    </lineage>
</organism>
<dbReference type="RefSeq" id="WP_036815331.1">
    <property type="nucleotide sequence ID" value="NZ_AVBF01000001.1"/>
</dbReference>
<dbReference type="InterPro" id="IPR046348">
    <property type="entry name" value="SIS_dom_sf"/>
</dbReference>
<feature type="domain" description="SIS" evidence="5">
    <location>
        <begin position="124"/>
        <end position="264"/>
    </location>
</feature>
<dbReference type="EMBL" id="AVBF01000001">
    <property type="protein sequence ID" value="KGP74646.1"/>
    <property type="molecule type" value="Genomic_DNA"/>
</dbReference>
<gene>
    <name evidence="6" type="ORF">N782_01050</name>
</gene>
<keyword evidence="1" id="KW-0805">Transcription regulation</keyword>
<dbReference type="PANTHER" id="PTHR30514:SF10">
    <property type="entry name" value="MURR_RPIR FAMILY TRANSCRIPTIONAL REGULATOR"/>
    <property type="match status" value="1"/>
</dbReference>
<dbReference type="SUPFAM" id="SSF46689">
    <property type="entry name" value="Homeodomain-like"/>
    <property type="match status" value="1"/>
</dbReference>
<dbReference type="GO" id="GO:0003700">
    <property type="term" value="F:DNA-binding transcription factor activity"/>
    <property type="evidence" value="ECO:0007669"/>
    <property type="project" value="InterPro"/>
</dbReference>
<dbReference type="InterPro" id="IPR047640">
    <property type="entry name" value="RpiR-like"/>
</dbReference>
<dbReference type="InterPro" id="IPR036388">
    <property type="entry name" value="WH-like_DNA-bd_sf"/>
</dbReference>
<evidence type="ECO:0000256" key="1">
    <source>
        <dbReference type="ARBA" id="ARBA00023015"/>
    </source>
</evidence>
<accession>A0A0A2TKP2</accession>
<feature type="domain" description="HTH rpiR-type" evidence="4">
    <location>
        <begin position="2"/>
        <end position="78"/>
    </location>
</feature>
<dbReference type="Pfam" id="PF01380">
    <property type="entry name" value="SIS"/>
    <property type="match status" value="1"/>
</dbReference>
<dbReference type="CDD" id="cd05013">
    <property type="entry name" value="SIS_RpiR"/>
    <property type="match status" value="1"/>
</dbReference>
<dbReference type="GO" id="GO:0003677">
    <property type="term" value="F:DNA binding"/>
    <property type="evidence" value="ECO:0007669"/>
    <property type="project" value="UniProtKB-KW"/>
</dbReference>
<keyword evidence="2" id="KW-0238">DNA-binding</keyword>
<comment type="caution">
    <text evidence="6">The sequence shown here is derived from an EMBL/GenBank/DDBJ whole genome shotgun (WGS) entry which is preliminary data.</text>
</comment>
<dbReference type="Gene3D" id="1.10.10.10">
    <property type="entry name" value="Winged helix-like DNA-binding domain superfamily/Winged helix DNA-binding domain"/>
    <property type="match status" value="1"/>
</dbReference>
<evidence type="ECO:0000313" key="6">
    <source>
        <dbReference type="EMBL" id="KGP74646.1"/>
    </source>
</evidence>
<dbReference type="eggNOG" id="COG1737">
    <property type="taxonomic scope" value="Bacteria"/>
</dbReference>
<dbReference type="GO" id="GO:0097367">
    <property type="term" value="F:carbohydrate derivative binding"/>
    <property type="evidence" value="ECO:0007669"/>
    <property type="project" value="InterPro"/>
</dbReference>
<proteinExistence type="predicted"/>
<dbReference type="AlphaFoldDB" id="A0A0A2TKP2"/>
<evidence type="ECO:0000259" key="4">
    <source>
        <dbReference type="PROSITE" id="PS51071"/>
    </source>
</evidence>
<evidence type="ECO:0000256" key="3">
    <source>
        <dbReference type="ARBA" id="ARBA00023163"/>
    </source>
</evidence>
<dbReference type="Gene3D" id="3.40.50.10490">
    <property type="entry name" value="Glucose-6-phosphate isomerase like protein, domain 1"/>
    <property type="match status" value="1"/>
</dbReference>
<dbReference type="Proteomes" id="UP000030147">
    <property type="component" value="Unassembled WGS sequence"/>
</dbReference>
<dbReference type="STRING" id="1385514.N782_01050"/>
<dbReference type="InterPro" id="IPR000281">
    <property type="entry name" value="HTH_RpiR"/>
</dbReference>
<keyword evidence="7" id="KW-1185">Reference proteome</keyword>
<dbReference type="PROSITE" id="PS51071">
    <property type="entry name" value="HTH_RPIR"/>
    <property type="match status" value="1"/>
</dbReference>
<keyword evidence="3" id="KW-0804">Transcription</keyword>
<evidence type="ECO:0000313" key="7">
    <source>
        <dbReference type="Proteomes" id="UP000030147"/>
    </source>
</evidence>
<dbReference type="Pfam" id="PF01418">
    <property type="entry name" value="HTH_6"/>
    <property type="match status" value="1"/>
</dbReference>
<name>A0A0A2TKP2_9BACI</name>
<dbReference type="GO" id="GO:1901135">
    <property type="term" value="P:carbohydrate derivative metabolic process"/>
    <property type="evidence" value="ECO:0007669"/>
    <property type="project" value="InterPro"/>
</dbReference>
<protein>
    <submittedName>
        <fullName evidence="6">RpiR family transcriptional regulator</fullName>
    </submittedName>
</protein>
<dbReference type="OrthoDB" id="370421at2"/>
<dbReference type="InterPro" id="IPR001347">
    <property type="entry name" value="SIS_dom"/>
</dbReference>
<dbReference type="PANTHER" id="PTHR30514">
    <property type="entry name" value="GLUCOKINASE"/>
    <property type="match status" value="1"/>
</dbReference>
<sequence>MTSQLQLIQEHLETLKPSEKKVAAYILEQPEEVMNSSVHKVAEQTEVSVATIVRLAKKLNCKGFQDLKLKIAYDMAKGNHEKEYYEDIPKEDSIQGLMHSVSQSNIQSIQNSMQVLSEEELEKAIDLISNARIVAIYGIGASGVIARDFKQKLTRINRWCEAAEDRDTQVTISANLTEADVAIGVSYSGQTLDIIESLNVAKENGANIISLTKYGENDVTALADVKLQTTSLEGDIRSGATSSRIATLNVIDMLYLGVTRFNKEDNIEALERTRKAVEVLKKNV</sequence>
<dbReference type="PROSITE" id="PS51464">
    <property type="entry name" value="SIS"/>
    <property type="match status" value="1"/>
</dbReference>
<dbReference type="InterPro" id="IPR035472">
    <property type="entry name" value="RpiR-like_SIS"/>
</dbReference>